<evidence type="ECO:0000256" key="1">
    <source>
        <dbReference type="SAM" id="SignalP"/>
    </source>
</evidence>
<sequence length="250" mass="26859">MSHHVPLLVQVLTGCLFSSTSSSAFCTGQLDLRPTFDAPFKLGTGIVAGDIFDTPVAPRLQPEHHLYCAHIRGMMTSPVQPASATPAAIKGMPIASSGSGHSNQAATMSPSVPLLVQVLTGCLFSSTGSSAFCTGQLDLGHTFDAPFKLGTGIVAGDIFDTPVAPRLQPEHHLYCAHLRGMMTIVIAREQNDDIETRKTRKSFCSRAITVVMPYQLAQAATLLRHDDVTSSARQRHASGYKREANCFKQH</sequence>
<reference evidence="2" key="2">
    <citation type="submission" date="2021-09" db="EMBL/GenBank/DDBJ databases">
        <authorList>
            <person name="Jia N."/>
            <person name="Wang J."/>
            <person name="Shi W."/>
            <person name="Du L."/>
            <person name="Sun Y."/>
            <person name="Zhan W."/>
            <person name="Jiang J."/>
            <person name="Wang Q."/>
            <person name="Zhang B."/>
            <person name="Ji P."/>
            <person name="Sakyi L.B."/>
            <person name="Cui X."/>
            <person name="Yuan T."/>
            <person name="Jiang B."/>
            <person name="Yang W."/>
            <person name="Lam T.T.-Y."/>
            <person name="Chang Q."/>
            <person name="Ding S."/>
            <person name="Wang X."/>
            <person name="Zhu J."/>
            <person name="Ruan X."/>
            <person name="Zhao L."/>
            <person name="Wei J."/>
            <person name="Que T."/>
            <person name="Du C."/>
            <person name="Cheng J."/>
            <person name="Dai P."/>
            <person name="Han X."/>
            <person name="Huang E."/>
            <person name="Gao Y."/>
            <person name="Liu J."/>
            <person name="Shao H."/>
            <person name="Ye R."/>
            <person name="Li L."/>
            <person name="Wei W."/>
            <person name="Wang X."/>
            <person name="Wang C."/>
            <person name="Huo Q."/>
            <person name="Li W."/>
            <person name="Guo W."/>
            <person name="Chen H."/>
            <person name="Chen S."/>
            <person name="Zhou L."/>
            <person name="Zhou L."/>
            <person name="Ni X."/>
            <person name="Tian J."/>
            <person name="Zhou Y."/>
            <person name="Sheng Y."/>
            <person name="Liu T."/>
            <person name="Pan Y."/>
            <person name="Xia L."/>
            <person name="Li J."/>
            <person name="Zhao F."/>
            <person name="Cao W."/>
        </authorList>
    </citation>
    <scope>NUCLEOTIDE SEQUENCE</scope>
    <source>
        <strain evidence="2">Rmic-2018</strain>
        <tissue evidence="2">Larvae</tissue>
    </source>
</reference>
<proteinExistence type="predicted"/>
<organism evidence="2 3">
    <name type="scientific">Rhipicephalus microplus</name>
    <name type="common">Cattle tick</name>
    <name type="synonym">Boophilus microplus</name>
    <dbReference type="NCBI Taxonomy" id="6941"/>
    <lineage>
        <taxon>Eukaryota</taxon>
        <taxon>Metazoa</taxon>
        <taxon>Ecdysozoa</taxon>
        <taxon>Arthropoda</taxon>
        <taxon>Chelicerata</taxon>
        <taxon>Arachnida</taxon>
        <taxon>Acari</taxon>
        <taxon>Parasitiformes</taxon>
        <taxon>Ixodida</taxon>
        <taxon>Ixodoidea</taxon>
        <taxon>Ixodidae</taxon>
        <taxon>Rhipicephalinae</taxon>
        <taxon>Rhipicephalus</taxon>
        <taxon>Boophilus</taxon>
    </lineage>
</organism>
<keyword evidence="3" id="KW-1185">Reference proteome</keyword>
<keyword evidence="1" id="KW-0732">Signal</keyword>
<evidence type="ECO:0008006" key="4">
    <source>
        <dbReference type="Google" id="ProtNLM"/>
    </source>
</evidence>
<dbReference type="EMBL" id="JABSTU010000007">
    <property type="protein sequence ID" value="KAH8026309.1"/>
    <property type="molecule type" value="Genomic_DNA"/>
</dbReference>
<name>A0A9J6DVQ5_RHIMP</name>
<reference evidence="2" key="1">
    <citation type="journal article" date="2020" name="Cell">
        <title>Large-Scale Comparative Analyses of Tick Genomes Elucidate Their Genetic Diversity and Vector Capacities.</title>
        <authorList>
            <consortium name="Tick Genome and Microbiome Consortium (TIGMIC)"/>
            <person name="Jia N."/>
            <person name="Wang J."/>
            <person name="Shi W."/>
            <person name="Du L."/>
            <person name="Sun Y."/>
            <person name="Zhan W."/>
            <person name="Jiang J.F."/>
            <person name="Wang Q."/>
            <person name="Zhang B."/>
            <person name="Ji P."/>
            <person name="Bell-Sakyi L."/>
            <person name="Cui X.M."/>
            <person name="Yuan T.T."/>
            <person name="Jiang B.G."/>
            <person name="Yang W.F."/>
            <person name="Lam T.T."/>
            <person name="Chang Q.C."/>
            <person name="Ding S.J."/>
            <person name="Wang X.J."/>
            <person name="Zhu J.G."/>
            <person name="Ruan X.D."/>
            <person name="Zhao L."/>
            <person name="Wei J.T."/>
            <person name="Ye R.Z."/>
            <person name="Que T.C."/>
            <person name="Du C.H."/>
            <person name="Zhou Y.H."/>
            <person name="Cheng J.X."/>
            <person name="Dai P.F."/>
            <person name="Guo W.B."/>
            <person name="Han X.H."/>
            <person name="Huang E.J."/>
            <person name="Li L.F."/>
            <person name="Wei W."/>
            <person name="Gao Y.C."/>
            <person name="Liu J.Z."/>
            <person name="Shao H.Z."/>
            <person name="Wang X."/>
            <person name="Wang C.C."/>
            <person name="Yang T.C."/>
            <person name="Huo Q.B."/>
            <person name="Li W."/>
            <person name="Chen H.Y."/>
            <person name="Chen S.E."/>
            <person name="Zhou L.G."/>
            <person name="Ni X.B."/>
            <person name="Tian J.H."/>
            <person name="Sheng Y."/>
            <person name="Liu T."/>
            <person name="Pan Y.S."/>
            <person name="Xia L.Y."/>
            <person name="Li J."/>
            <person name="Zhao F."/>
            <person name="Cao W.C."/>
        </authorList>
    </citation>
    <scope>NUCLEOTIDE SEQUENCE</scope>
    <source>
        <strain evidence="2">Rmic-2018</strain>
    </source>
</reference>
<evidence type="ECO:0000313" key="2">
    <source>
        <dbReference type="EMBL" id="KAH8026309.1"/>
    </source>
</evidence>
<gene>
    <name evidence="2" type="ORF">HPB51_019459</name>
</gene>
<dbReference type="Proteomes" id="UP000821866">
    <property type="component" value="Unassembled WGS sequence"/>
</dbReference>
<protein>
    <recommendedName>
        <fullName evidence="4">Secreted protein</fullName>
    </recommendedName>
</protein>
<feature type="chain" id="PRO_5039947517" description="Secreted protein" evidence="1">
    <location>
        <begin position="23"/>
        <end position="250"/>
    </location>
</feature>
<comment type="caution">
    <text evidence="2">The sequence shown here is derived from an EMBL/GenBank/DDBJ whole genome shotgun (WGS) entry which is preliminary data.</text>
</comment>
<dbReference type="VEuPathDB" id="VectorBase:LOC119161834"/>
<dbReference type="AlphaFoldDB" id="A0A9J6DVQ5"/>
<feature type="signal peptide" evidence="1">
    <location>
        <begin position="1"/>
        <end position="22"/>
    </location>
</feature>
<evidence type="ECO:0000313" key="3">
    <source>
        <dbReference type="Proteomes" id="UP000821866"/>
    </source>
</evidence>
<accession>A0A9J6DVQ5</accession>